<dbReference type="PROSITE" id="PS51795">
    <property type="entry name" value="ZF_FLZ"/>
    <property type="match status" value="1"/>
</dbReference>
<dbReference type="PANTHER" id="PTHR47847">
    <property type="entry name" value="FCS-LIKE ZINC FINGER 17"/>
    <property type="match status" value="1"/>
</dbReference>
<dbReference type="OrthoDB" id="1927223at2759"/>
<organism evidence="6 8">
    <name type="scientific">Vanilla planifolia</name>
    <name type="common">Vanilla</name>
    <dbReference type="NCBI Taxonomy" id="51239"/>
    <lineage>
        <taxon>Eukaryota</taxon>
        <taxon>Viridiplantae</taxon>
        <taxon>Streptophyta</taxon>
        <taxon>Embryophyta</taxon>
        <taxon>Tracheophyta</taxon>
        <taxon>Spermatophyta</taxon>
        <taxon>Magnoliopsida</taxon>
        <taxon>Liliopsida</taxon>
        <taxon>Asparagales</taxon>
        <taxon>Orchidaceae</taxon>
        <taxon>Vanilloideae</taxon>
        <taxon>Vanilleae</taxon>
        <taxon>Vanilla</taxon>
    </lineage>
</organism>
<evidence type="ECO:0000313" key="5">
    <source>
        <dbReference type="EMBL" id="KAG0469548.1"/>
    </source>
</evidence>
<name>A0A835QHL9_VANPL</name>
<proteinExistence type="inferred from homology"/>
<keyword evidence="7" id="KW-1185">Reference proteome</keyword>
<dbReference type="InterPro" id="IPR044181">
    <property type="entry name" value="FLZ17/18"/>
</dbReference>
<feature type="zinc finger region" description="FLZ-type" evidence="3">
    <location>
        <begin position="52"/>
        <end position="96"/>
    </location>
</feature>
<dbReference type="EMBL" id="JADCNM010000008">
    <property type="protein sequence ID" value="KAG0471046.1"/>
    <property type="molecule type" value="Genomic_DNA"/>
</dbReference>
<evidence type="ECO:0000256" key="3">
    <source>
        <dbReference type="PROSITE-ProRule" id="PRU01131"/>
    </source>
</evidence>
<gene>
    <name evidence="6" type="ORF">HPP92_015592</name>
    <name evidence="5" type="ORF">HPP92_016248</name>
</gene>
<evidence type="ECO:0000313" key="8">
    <source>
        <dbReference type="Proteomes" id="UP000639772"/>
    </source>
</evidence>
<dbReference type="GO" id="GO:0046872">
    <property type="term" value="F:metal ion binding"/>
    <property type="evidence" value="ECO:0007669"/>
    <property type="project" value="UniProtKB-KW"/>
</dbReference>
<reference evidence="7 8" key="1">
    <citation type="journal article" date="2020" name="Nat. Food">
        <title>A phased Vanilla planifolia genome enables genetic improvement of flavour and production.</title>
        <authorList>
            <person name="Hasing T."/>
            <person name="Tang H."/>
            <person name="Brym M."/>
            <person name="Khazi F."/>
            <person name="Huang T."/>
            <person name="Chambers A.H."/>
        </authorList>
    </citation>
    <scope>NUCLEOTIDE SEQUENCE [LARGE SCALE GENOMIC DNA]</scope>
    <source>
        <tissue evidence="6">Leaf</tissue>
    </source>
</reference>
<evidence type="ECO:0000256" key="1">
    <source>
        <dbReference type="ARBA" id="ARBA00009374"/>
    </source>
</evidence>
<dbReference type="Proteomes" id="UP000639772">
    <property type="component" value="Unassembled WGS sequence"/>
</dbReference>
<feature type="domain" description="FLZ-type" evidence="4">
    <location>
        <begin position="52"/>
        <end position="96"/>
    </location>
</feature>
<comment type="similarity">
    <text evidence="1">Belongs to the FLZ family.</text>
</comment>
<dbReference type="PANTHER" id="PTHR47847:SF2">
    <property type="entry name" value="FCS-LIKE ZINC FINGER 17-RELATED"/>
    <property type="match status" value="1"/>
</dbReference>
<accession>A0A835QHL9</accession>
<protein>
    <recommendedName>
        <fullName evidence="4">FLZ-type domain-containing protein</fullName>
    </recommendedName>
</protein>
<keyword evidence="2" id="KW-0479">Metal-binding</keyword>
<sequence>MLPRSSSIFHLEEAQDVPLGLQILIQHQEDGSNVVIQTSVKPGKKPAAVPSGFLKACFFCKQELSLQKEIYMYRGDQGFCSVECRQKQILVDEQSGQFDSSRRERFGVSYKGEGTKLRASHGRRKISVAASEGFVVFCAAPC</sequence>
<dbReference type="EMBL" id="JADCNL010000008">
    <property type="protein sequence ID" value="KAG0469548.1"/>
    <property type="molecule type" value="Genomic_DNA"/>
</dbReference>
<evidence type="ECO:0000256" key="2">
    <source>
        <dbReference type="ARBA" id="ARBA00022723"/>
    </source>
</evidence>
<evidence type="ECO:0000259" key="4">
    <source>
        <dbReference type="PROSITE" id="PS51795"/>
    </source>
</evidence>
<dbReference type="AlphaFoldDB" id="A0A835QHL9"/>
<dbReference type="Pfam" id="PF04570">
    <property type="entry name" value="zf-FLZ"/>
    <property type="match status" value="1"/>
</dbReference>
<evidence type="ECO:0000313" key="6">
    <source>
        <dbReference type="EMBL" id="KAG0471046.1"/>
    </source>
</evidence>
<dbReference type="Proteomes" id="UP000636800">
    <property type="component" value="Unassembled WGS sequence"/>
</dbReference>
<comment type="caution">
    <text evidence="6">The sequence shown here is derived from an EMBL/GenBank/DDBJ whole genome shotgun (WGS) entry which is preliminary data.</text>
</comment>
<evidence type="ECO:0000313" key="7">
    <source>
        <dbReference type="Proteomes" id="UP000636800"/>
    </source>
</evidence>
<dbReference type="InterPro" id="IPR007650">
    <property type="entry name" value="Zf-FLZ_dom"/>
</dbReference>